<feature type="domain" description="HTH cro/C1-type" evidence="3">
    <location>
        <begin position="2"/>
        <end position="54"/>
    </location>
</feature>
<feature type="transmembrane region" description="Helical" evidence="2">
    <location>
        <begin position="94"/>
        <end position="115"/>
    </location>
</feature>
<evidence type="ECO:0000313" key="4">
    <source>
        <dbReference type="EMBL" id="MBF4695552.1"/>
    </source>
</evidence>
<keyword evidence="2" id="KW-1133">Transmembrane helix</keyword>
<dbReference type="Pfam" id="PF01381">
    <property type="entry name" value="HTH_3"/>
    <property type="match status" value="1"/>
</dbReference>
<feature type="transmembrane region" description="Helical" evidence="2">
    <location>
        <begin position="270"/>
        <end position="288"/>
    </location>
</feature>
<comment type="caution">
    <text evidence="4">The sequence shown here is derived from an EMBL/GenBank/DDBJ whole genome shotgun (WGS) entry which is preliminary data.</text>
</comment>
<dbReference type="InterPro" id="IPR010982">
    <property type="entry name" value="Lambda_DNA-bd_dom_sf"/>
</dbReference>
<feature type="transmembrane region" description="Helical" evidence="2">
    <location>
        <begin position="294"/>
        <end position="314"/>
    </location>
</feature>
<dbReference type="Gene3D" id="1.10.260.40">
    <property type="entry name" value="lambda repressor-like DNA-binding domains"/>
    <property type="match status" value="1"/>
</dbReference>
<keyword evidence="1" id="KW-0238">DNA-binding</keyword>
<evidence type="ECO:0000259" key="3">
    <source>
        <dbReference type="PROSITE" id="PS50943"/>
    </source>
</evidence>
<dbReference type="PROSITE" id="PS50943">
    <property type="entry name" value="HTH_CROC1"/>
    <property type="match status" value="1"/>
</dbReference>
<organism evidence="4 5">
    <name type="scientific">Fusibacter ferrireducens</name>
    <dbReference type="NCBI Taxonomy" id="2785058"/>
    <lineage>
        <taxon>Bacteria</taxon>
        <taxon>Bacillati</taxon>
        <taxon>Bacillota</taxon>
        <taxon>Clostridia</taxon>
        <taxon>Eubacteriales</taxon>
        <taxon>Eubacteriales Family XII. Incertae Sedis</taxon>
        <taxon>Fusibacter</taxon>
    </lineage>
</organism>
<keyword evidence="2" id="KW-0812">Transmembrane</keyword>
<feature type="transmembrane region" description="Helical" evidence="2">
    <location>
        <begin position="127"/>
        <end position="148"/>
    </location>
</feature>
<dbReference type="InterPro" id="IPR001387">
    <property type="entry name" value="Cro/C1-type_HTH"/>
</dbReference>
<accession>A0ABR9ZYM2</accession>
<dbReference type="PANTHER" id="PTHR46558">
    <property type="entry name" value="TRACRIPTIONAL REGULATORY PROTEIN-RELATED-RELATED"/>
    <property type="match status" value="1"/>
</dbReference>
<evidence type="ECO:0000256" key="1">
    <source>
        <dbReference type="ARBA" id="ARBA00023125"/>
    </source>
</evidence>
<proteinExistence type="predicted"/>
<dbReference type="Proteomes" id="UP000614200">
    <property type="component" value="Unassembled WGS sequence"/>
</dbReference>
<keyword evidence="2" id="KW-0472">Membrane</keyword>
<gene>
    <name evidence="4" type="ORF">ISU02_20860</name>
</gene>
<protein>
    <submittedName>
        <fullName evidence="4">Helix-turn-helix transcriptional regulator</fullName>
    </submittedName>
</protein>
<dbReference type="PANTHER" id="PTHR46558:SF4">
    <property type="entry name" value="DNA-BIDING PHAGE PROTEIN"/>
    <property type="match status" value="1"/>
</dbReference>
<keyword evidence="5" id="KW-1185">Reference proteome</keyword>
<dbReference type="SUPFAM" id="SSF47413">
    <property type="entry name" value="lambda repressor-like DNA-binding domains"/>
    <property type="match status" value="1"/>
</dbReference>
<name>A0ABR9ZYM2_9FIRM</name>
<dbReference type="CDD" id="cd00093">
    <property type="entry name" value="HTH_XRE"/>
    <property type="match status" value="1"/>
</dbReference>
<evidence type="ECO:0000313" key="5">
    <source>
        <dbReference type="Proteomes" id="UP000614200"/>
    </source>
</evidence>
<reference evidence="4 5" key="1">
    <citation type="submission" date="2020-11" db="EMBL/GenBank/DDBJ databases">
        <title>Fusibacter basophilias sp. nov.</title>
        <authorList>
            <person name="Qiu D."/>
        </authorList>
    </citation>
    <scope>NUCLEOTIDE SEQUENCE [LARGE SCALE GENOMIC DNA]</scope>
    <source>
        <strain evidence="4 5">Q10-2</strain>
    </source>
</reference>
<evidence type="ECO:0000256" key="2">
    <source>
        <dbReference type="SAM" id="Phobius"/>
    </source>
</evidence>
<dbReference type="EMBL" id="JADKNH010000017">
    <property type="protein sequence ID" value="MBF4695552.1"/>
    <property type="molecule type" value="Genomic_DNA"/>
</dbReference>
<feature type="transmembrane region" description="Helical" evidence="2">
    <location>
        <begin position="190"/>
        <end position="212"/>
    </location>
</feature>
<dbReference type="SMART" id="SM00530">
    <property type="entry name" value="HTH_XRE"/>
    <property type="match status" value="1"/>
</dbReference>
<sequence length="320" mass="36531">MKYRKEMGWSQEELADKLNISRQSVSKWESGTSTPELNKIILLADIFGVSIDTLVKDDVESYVTIDPENKLKLKKMSIDDVTRYEALRNKKTRIIAKNVMICIYACVPLFFLLAMKQGGKLGISTEVSVSVGLASMFIMVSFAISGFFKADINRKDYDLFEKQNFTLEYGIKEIYQEKSKHYRPIRSRRLSISISMIIISVLLLIISGIYHFSSMNVLLMFDVMILLIGASVAIIIDTVSKYNTYQSILQEGVYSISAKQEMPLYQKYGAVYWPIIVAIYLAWSFWTMDWGTTWIVWPVSAVLFAALMGLVNLLKNKSDI</sequence>
<feature type="transmembrane region" description="Helical" evidence="2">
    <location>
        <begin position="218"/>
        <end position="236"/>
    </location>
</feature>